<dbReference type="GO" id="GO:0005524">
    <property type="term" value="F:ATP binding"/>
    <property type="evidence" value="ECO:0007669"/>
    <property type="project" value="UniProtKB-KW"/>
</dbReference>
<evidence type="ECO:0000256" key="7">
    <source>
        <dbReference type="ARBA" id="ARBA00041448"/>
    </source>
</evidence>
<protein>
    <recommendedName>
        <fullName evidence="7">Tubulin--tyrosine ligase-like protein 5</fullName>
    </recommendedName>
</protein>
<evidence type="ECO:0000256" key="5">
    <source>
        <dbReference type="ARBA" id="ARBA00022741"/>
    </source>
</evidence>
<evidence type="ECO:0000256" key="2">
    <source>
        <dbReference type="ARBA" id="ARBA00006820"/>
    </source>
</evidence>
<dbReference type="Gene3D" id="3.30.470.20">
    <property type="entry name" value="ATP-grasp fold, B domain"/>
    <property type="match status" value="1"/>
</dbReference>
<keyword evidence="3" id="KW-0436">Ligase</keyword>
<organism evidence="10 11">
    <name type="scientific">Microtus ochrogaster</name>
    <name type="common">Prairie vole</name>
    <dbReference type="NCBI Taxonomy" id="79684"/>
    <lineage>
        <taxon>Eukaryota</taxon>
        <taxon>Metazoa</taxon>
        <taxon>Chordata</taxon>
        <taxon>Craniata</taxon>
        <taxon>Vertebrata</taxon>
        <taxon>Euteleostomi</taxon>
        <taxon>Mammalia</taxon>
        <taxon>Eutheria</taxon>
        <taxon>Euarchontoglires</taxon>
        <taxon>Glires</taxon>
        <taxon>Rodentia</taxon>
        <taxon>Myomorpha</taxon>
        <taxon>Muroidea</taxon>
        <taxon>Cricetidae</taxon>
        <taxon>Arvicolinae</taxon>
        <taxon>Microtus</taxon>
    </lineage>
</organism>
<comment type="cofactor">
    <cofactor evidence="1">
        <name>Mg(2+)</name>
        <dbReference type="ChEBI" id="CHEBI:18420"/>
    </cofactor>
</comment>
<feature type="compositionally biased region" description="Acidic residues" evidence="9">
    <location>
        <begin position="584"/>
        <end position="604"/>
    </location>
</feature>
<feature type="compositionally biased region" description="Polar residues" evidence="9">
    <location>
        <begin position="966"/>
        <end position="978"/>
    </location>
</feature>
<dbReference type="Proteomes" id="UP000710432">
    <property type="component" value="Unassembled WGS sequence"/>
</dbReference>
<feature type="region of interest" description="Disordered" evidence="9">
    <location>
        <begin position="1094"/>
        <end position="1136"/>
    </location>
</feature>
<evidence type="ECO:0000256" key="8">
    <source>
        <dbReference type="ARBA" id="ARBA00049274"/>
    </source>
</evidence>
<sequence length="1554" mass="173136">MPVVMARDLEETASSSEDEDLVNQEDHPCIMWTGGCRRIPVLVFHAEAILTKDNNIRVIGERYHLSYKIVRTDSRLVRSILTAHGFHEVHPSSTDYNLMWTGSHLKPFLLRTLSEAQKVNHFPRSYELTRKDRLYKNIIRMQHTHGFKAFHILPQTFLLPAEYAEFCNSYSKDRGPWIVKPVASSRGRGVYLINNPNQISLEENILVSRYINNPLLIDDFKFDVRLYVLVTSYDPLVIYLYEEGLARFATVRYDQGSKNIRNQFMHLTNYSVNKKSGDYVSCDDPEVEDYGNKWSMSAMLRYLKQEGKDTTALMAHVEDLIIKTIISAELAIATACKTFVPHRSSCFELYGFDVLIDNTLKPWLLEVNLSPSLACDAPLDLKIKASMISDMFTVVGFVCQDPAQRASNRSIYPTFESSRRNPFQKPQRSRPLSASDAEMKNLVASAREKVPGKLGGSVLGLSMEEIKVLRRVKEENDRRGGFIRIFPTSETWEIYGSYLEHKTSMNYMLATRLFQDRINTEGAPELKVESMNSKAKLHAALYERKLLSLEVRKRRRRSGRLRAMRPKYPVITQPAEMNIKTETESEEEEDVGLDNEDEEQEASQEESAGSLAETQAKYTPSLTVIVENSPRDSSMKVTEWTNKGDQCCKIETQEPDSKFNLMQILQDNGNLSKVQARLAFSAYLQHVQVRLTKDSGGQTLSPSWAAKEDEQMELVVRFLKRASSNLQHSLRMVLPSRRLALLERRRILAHQLSDFIVVYNKETEQMAEKKSKKKLEEEEEDGVNPESFQDFIRQASEAELEEVLTFYTQKNKSASVFLGTHSKSSKNSSSYSDSGAKGDHPETIQEVKIKQPKQQQATEIHSDKLSRECLKHTLRYGAPLIEKPLSGFTTSAGKEAKLVYTNCSSLSGPAAVLLQKLPSTHLSSIITTSALSSGPGHHSSLSQISPAIPSMPHQSALLLNPVPDSASPSIHPGTQNVSPAGLPRCRSGSYTMGPFSSFQSAAHIYSQKLSRPSSAKAAGSCHPHKHHSGIAKTQKEVEDGSFNRRYNQSLVTAELQRLAEKQAARQYSPATHINLLTQQVANLNLAGSVINRSSASTPPTLRPVISPSGPTWSIQSDLHVPESHTSPPGSRSLQTGGFAWEGEVENNAYSKATGVVPQHKYHPTAGSYQLHFALQQLEQQKLQSRQLLDQSRARHQAIFGSQTLPNASLWTMNNGAGCRISSATAGVQKPNTLPQKVMPPPSSSSLVSKPPSNHKQVLKKAASQRASKVSAVEGQLNGLQSGLNPAAFLPIASSTVFLNVGSLNPHDSFMSSICYLPSHEETKTQHISYPCIKLDVWTLIAQPCRRFGSADLKKFICVPGILHKSSPAELELTIFWRQHCQGFTDMGPESVTVSEISEQCGYREASPIRPTRLCLQKLLIQFVSPIYSVLPPLNREVAYLVRRQNNLRGHSPFQQQSVNRWPTEVSAPTAVMSSIHSYDNPTPSALPRRDVSTGTAACLRLFVRISAAQDDGQVFGDPRITSPAPLMPGNIVSSACAISLSSFGIEYAVPLGFL</sequence>
<feature type="region of interest" description="Disordered" evidence="9">
    <location>
        <begin position="1013"/>
        <end position="1037"/>
    </location>
</feature>
<feature type="region of interest" description="Disordered" evidence="9">
    <location>
        <begin position="1230"/>
        <end position="1253"/>
    </location>
</feature>
<gene>
    <name evidence="10" type="ORF">LTLLF_108045</name>
</gene>
<feature type="region of interest" description="Disordered" evidence="9">
    <location>
        <begin position="1"/>
        <end position="20"/>
    </location>
</feature>
<accession>A0A8J6H1B0</accession>
<evidence type="ECO:0000256" key="1">
    <source>
        <dbReference type="ARBA" id="ARBA00001946"/>
    </source>
</evidence>
<dbReference type="PANTHER" id="PTHR12241:SF145">
    <property type="entry name" value="TUBULIN POLYGLUTAMYLASE TTLL5"/>
    <property type="match status" value="1"/>
</dbReference>
<dbReference type="EMBL" id="JAATJU010000300">
    <property type="protein sequence ID" value="KAH0520925.1"/>
    <property type="molecule type" value="Genomic_DNA"/>
</dbReference>
<feature type="region of interest" description="Disordered" evidence="9">
    <location>
        <begin position="954"/>
        <end position="983"/>
    </location>
</feature>
<keyword evidence="5" id="KW-0547">Nucleotide-binding</keyword>
<feature type="region of interest" description="Disordered" evidence="9">
    <location>
        <begin position="416"/>
        <end position="435"/>
    </location>
</feature>
<comment type="caution">
    <text evidence="10">The sequence shown here is derived from an EMBL/GenBank/DDBJ whole genome shotgun (WGS) entry which is preliminary data.</text>
</comment>
<evidence type="ECO:0000256" key="3">
    <source>
        <dbReference type="ARBA" id="ARBA00022598"/>
    </source>
</evidence>
<feature type="region of interest" description="Disordered" evidence="9">
    <location>
        <begin position="572"/>
        <end position="614"/>
    </location>
</feature>
<evidence type="ECO:0000256" key="4">
    <source>
        <dbReference type="ARBA" id="ARBA00022701"/>
    </source>
</evidence>
<proteinExistence type="inferred from homology"/>
<name>A0A8J6H1B0_MICOH</name>
<feature type="region of interest" description="Disordered" evidence="9">
    <location>
        <begin position="821"/>
        <end position="840"/>
    </location>
</feature>
<feature type="compositionally biased region" description="Polar residues" evidence="9">
    <location>
        <begin position="420"/>
        <end position="432"/>
    </location>
</feature>
<dbReference type="Pfam" id="PF03133">
    <property type="entry name" value="TTL"/>
    <property type="match status" value="1"/>
</dbReference>
<reference evidence="10" key="1">
    <citation type="submission" date="2020-03" db="EMBL/GenBank/DDBJ databases">
        <title>Studies in the Genomics of Life Span.</title>
        <authorList>
            <person name="Glass D."/>
        </authorList>
    </citation>
    <scope>NUCLEOTIDE SEQUENCE</scope>
    <source>
        <strain evidence="10">LTLLF</strain>
        <tissue evidence="10">Muscle</tissue>
    </source>
</reference>
<dbReference type="GO" id="GO:0005874">
    <property type="term" value="C:microtubule"/>
    <property type="evidence" value="ECO:0007669"/>
    <property type="project" value="UniProtKB-KW"/>
</dbReference>
<evidence type="ECO:0000313" key="10">
    <source>
        <dbReference type="EMBL" id="KAH0520925.1"/>
    </source>
</evidence>
<evidence type="ECO:0000256" key="9">
    <source>
        <dbReference type="SAM" id="MobiDB-lite"/>
    </source>
</evidence>
<dbReference type="GO" id="GO:0000226">
    <property type="term" value="P:microtubule cytoskeleton organization"/>
    <property type="evidence" value="ECO:0007669"/>
    <property type="project" value="TreeGrafter"/>
</dbReference>
<dbReference type="GO" id="GO:0070740">
    <property type="term" value="F:tubulin-glutamic acid ligase activity"/>
    <property type="evidence" value="ECO:0007669"/>
    <property type="project" value="TreeGrafter"/>
</dbReference>
<dbReference type="FunFam" id="3.30.470.20:FF:000009">
    <property type="entry name" value="tubulin polyglutamylase TTLL5 isoform X1"/>
    <property type="match status" value="1"/>
</dbReference>
<comment type="similarity">
    <text evidence="2">Belongs to the tubulin--tyrosine ligase family.</text>
</comment>
<dbReference type="InterPro" id="IPR004344">
    <property type="entry name" value="TTL/TTLL_fam"/>
</dbReference>
<feature type="compositionally biased region" description="Polar residues" evidence="9">
    <location>
        <begin position="1123"/>
        <end position="1135"/>
    </location>
</feature>
<feature type="compositionally biased region" description="Low complexity" evidence="9">
    <location>
        <begin position="825"/>
        <end position="834"/>
    </location>
</feature>
<dbReference type="PROSITE" id="PS51221">
    <property type="entry name" value="TTL"/>
    <property type="match status" value="1"/>
</dbReference>
<dbReference type="GO" id="GO:0015631">
    <property type="term" value="F:tubulin binding"/>
    <property type="evidence" value="ECO:0007669"/>
    <property type="project" value="TreeGrafter"/>
</dbReference>
<keyword evidence="4" id="KW-0493">Microtubule</keyword>
<dbReference type="SUPFAM" id="SSF56059">
    <property type="entry name" value="Glutathione synthetase ATP-binding domain-like"/>
    <property type="match status" value="1"/>
</dbReference>
<evidence type="ECO:0000313" key="11">
    <source>
        <dbReference type="Proteomes" id="UP000710432"/>
    </source>
</evidence>
<dbReference type="GO" id="GO:0036064">
    <property type="term" value="C:ciliary basal body"/>
    <property type="evidence" value="ECO:0007669"/>
    <property type="project" value="TreeGrafter"/>
</dbReference>
<dbReference type="PANTHER" id="PTHR12241">
    <property type="entry name" value="TUBULIN POLYGLUTAMYLASE"/>
    <property type="match status" value="1"/>
</dbReference>
<keyword evidence="6" id="KW-0067">ATP-binding</keyword>
<comment type="catalytic activity">
    <reaction evidence="8">
        <text>L-glutamyl-[protein] + L-glutamate + ATP = gamma-L-glutamyl-L-glutamyl-[protein] + ADP + phosphate + H(+)</text>
        <dbReference type="Rhea" id="RHEA:60144"/>
        <dbReference type="Rhea" id="RHEA-COMP:10208"/>
        <dbReference type="Rhea" id="RHEA-COMP:15517"/>
        <dbReference type="ChEBI" id="CHEBI:15378"/>
        <dbReference type="ChEBI" id="CHEBI:29973"/>
        <dbReference type="ChEBI" id="CHEBI:29985"/>
        <dbReference type="ChEBI" id="CHEBI:30616"/>
        <dbReference type="ChEBI" id="CHEBI:43474"/>
        <dbReference type="ChEBI" id="CHEBI:143622"/>
        <dbReference type="ChEBI" id="CHEBI:456216"/>
    </reaction>
    <physiologicalReaction direction="left-to-right" evidence="8">
        <dbReference type="Rhea" id="RHEA:60145"/>
    </physiologicalReaction>
</comment>
<evidence type="ECO:0000256" key="6">
    <source>
        <dbReference type="ARBA" id="ARBA00022840"/>
    </source>
</evidence>